<name>A0ABN2XZ82_9MICC</name>
<keyword evidence="2" id="KW-1185">Reference proteome</keyword>
<organism evidence="1 2">
    <name type="scientific">Kocuria atrinae</name>
    <dbReference type="NCBI Taxonomy" id="592377"/>
    <lineage>
        <taxon>Bacteria</taxon>
        <taxon>Bacillati</taxon>
        <taxon>Actinomycetota</taxon>
        <taxon>Actinomycetes</taxon>
        <taxon>Micrococcales</taxon>
        <taxon>Micrococcaceae</taxon>
        <taxon>Kocuria</taxon>
    </lineage>
</organism>
<dbReference type="InterPro" id="IPR008497">
    <property type="entry name" value="DUF779"/>
</dbReference>
<dbReference type="EMBL" id="BAAAQA010000018">
    <property type="protein sequence ID" value="GAA2119044.1"/>
    <property type="molecule type" value="Genomic_DNA"/>
</dbReference>
<protein>
    <submittedName>
        <fullName evidence="1">DUF779 domain-containing protein</fullName>
    </submittedName>
</protein>
<evidence type="ECO:0000313" key="2">
    <source>
        <dbReference type="Proteomes" id="UP001500166"/>
    </source>
</evidence>
<accession>A0ABN2XZ82</accession>
<dbReference type="Proteomes" id="UP001500166">
    <property type="component" value="Unassembled WGS sequence"/>
</dbReference>
<proteinExistence type="predicted"/>
<comment type="caution">
    <text evidence="1">The sequence shown here is derived from an EMBL/GenBank/DDBJ whole genome shotgun (WGS) entry which is preliminary data.</text>
</comment>
<evidence type="ECO:0000313" key="1">
    <source>
        <dbReference type="EMBL" id="GAA2119044.1"/>
    </source>
</evidence>
<sequence>MSAQPFEPQDLGGLEYHVVLETAPVVPGDTTSRVGFTGPAVALLQELWDQHGPLMFHQSGGCCDGSSPMCFPAGEFRTGAADALLGVAQLPSPSGGELGPLEFWISTEQFEVWRHTRLIIDAIPGRGGGFSLEAPTGKRFLTRSELCIVPPVESGP</sequence>
<dbReference type="Pfam" id="PF05610">
    <property type="entry name" value="DUF779"/>
    <property type="match status" value="1"/>
</dbReference>
<reference evidence="1 2" key="1">
    <citation type="journal article" date="2019" name="Int. J. Syst. Evol. Microbiol.">
        <title>The Global Catalogue of Microorganisms (GCM) 10K type strain sequencing project: providing services to taxonomists for standard genome sequencing and annotation.</title>
        <authorList>
            <consortium name="The Broad Institute Genomics Platform"/>
            <consortium name="The Broad Institute Genome Sequencing Center for Infectious Disease"/>
            <person name="Wu L."/>
            <person name="Ma J."/>
        </authorList>
    </citation>
    <scope>NUCLEOTIDE SEQUENCE [LARGE SCALE GENOMIC DNA]</scope>
    <source>
        <strain evidence="1 2">JCM 15914</strain>
    </source>
</reference>
<dbReference type="RefSeq" id="WP_129702255.1">
    <property type="nucleotide sequence ID" value="NZ_BAAAQA010000018.1"/>
</dbReference>
<gene>
    <name evidence="1" type="ORF">GCM10009824_19740</name>
</gene>